<accession>A0A645J8Y6</accession>
<name>A0A645J8Y6_9ZZZZ</name>
<sequence>MAVRHRRHCGHGRLHEVGADGVDEIHVGQHLRPLRHVHGSIHTHGLELDAGPLGGFLDLADRHHVIRLAGAVHHAEGFGAGKHLL</sequence>
<evidence type="ECO:0000313" key="1">
    <source>
        <dbReference type="EMBL" id="MPN59847.1"/>
    </source>
</evidence>
<organism evidence="1">
    <name type="scientific">bioreactor metagenome</name>
    <dbReference type="NCBI Taxonomy" id="1076179"/>
    <lineage>
        <taxon>unclassified sequences</taxon>
        <taxon>metagenomes</taxon>
        <taxon>ecological metagenomes</taxon>
    </lineage>
</organism>
<gene>
    <name evidence="1" type="ORF">SDC9_207569</name>
</gene>
<reference evidence="1" key="1">
    <citation type="submission" date="2019-08" db="EMBL/GenBank/DDBJ databases">
        <authorList>
            <person name="Kucharzyk K."/>
            <person name="Murdoch R.W."/>
            <person name="Higgins S."/>
            <person name="Loffler F."/>
        </authorList>
    </citation>
    <scope>NUCLEOTIDE SEQUENCE</scope>
</reference>
<proteinExistence type="predicted"/>
<protein>
    <submittedName>
        <fullName evidence="1">Uncharacterized protein</fullName>
    </submittedName>
</protein>
<dbReference type="AlphaFoldDB" id="A0A645J8Y6"/>
<comment type="caution">
    <text evidence="1">The sequence shown here is derived from an EMBL/GenBank/DDBJ whole genome shotgun (WGS) entry which is preliminary data.</text>
</comment>
<dbReference type="EMBL" id="VSSQ01134334">
    <property type="protein sequence ID" value="MPN59847.1"/>
    <property type="molecule type" value="Genomic_DNA"/>
</dbReference>